<comment type="caution">
    <text evidence="2">The sequence shown here is derived from an EMBL/GenBank/DDBJ whole genome shotgun (WGS) entry which is preliminary data.</text>
</comment>
<dbReference type="EMBL" id="JADBJN010000004">
    <property type="protein sequence ID" value="KAG5667494.1"/>
    <property type="molecule type" value="Genomic_DNA"/>
</dbReference>
<reference evidence="2" key="1">
    <citation type="submission" date="2021-03" db="EMBL/GenBank/DDBJ databases">
        <title>Chromosome level genome of the anhydrobiotic midge Polypedilum vanderplanki.</title>
        <authorList>
            <person name="Yoshida Y."/>
            <person name="Kikawada T."/>
            <person name="Gusev O."/>
        </authorList>
    </citation>
    <scope>NUCLEOTIDE SEQUENCE</scope>
    <source>
        <strain evidence="2">NIAS01</strain>
        <tissue evidence="2">Whole body or cell culture</tissue>
    </source>
</reference>
<proteinExistence type="predicted"/>
<keyword evidence="3" id="KW-1185">Reference proteome</keyword>
<sequence length="903" mass="101385">MNEYRNKINNSYESSSSGSSNSVGDNNIMHNSINFDTNDGLANLLLPSKGSVNFELYNTSAEEGIFPNVVPNCTIAAPSYEPEYDYYNQYSTQPLVYSWMPIVPGFNQDGTDNLHKFDHIIKKQPQPLNISGNDANSSIISDQNKLNSSDHKIYILNNSNGMNFNHQLDDSCNAIDFSISCNNQTKDFNLDLSFNGKISELASSSAFINDEDVKGGEEKVEDSPVLTEQFSIVELPETLKICSNDGQENDEKKAEDSEMERLRNESFELLKKEDSSKMLYLNEKSPEIVESCRSIEEQSSSPSNISLSSPYKKKISENGVNELPEQNKIIEVEKENIEIVIKPNSPNNFDYLLLSRFKKSLADKPHPVSISELPLSLSEMLAMYNKNLKLSEKSFKVMESDYVFRPTHSITDIYNALWPDVMKMNGLGLMYNRNNDCEEIELLTLKYSEKFIKTETASSFNHKIGPSSAKKRAEKLKLLTQSPGRRLSHLANRRKVFSSANLKSTSTSHGLNRTFSGSGQMLIDKSKLYKGGKKRNSAKKTTPGRKGSSFTRLTPSKKKTPPSSKRQTTLSVFRTISPAAAPKRALFNSPVNSALPSCSRDLPKRITELPKRLFSPAQKRKRSPSPNIENRFGKSRRLESPSKVKSVMRNLSTTASLSTASSTSSLDVYFKKTQSLRSHSEMNLNKSTTFVNENNLGFRKPMSETEKKKLLWATSSALQAKKISRDHDKFKEYMSILCKLVKKIFTEFYNPQKSMSSQMTKFANLMVYYVIQGKSFDEIYAITKSRLENPVKLTGYIGREEFEKNRLVRSKSSLLMLSESALSLNGSLETLGSDIDISGSDTSLNQSSSKSNISGILCENQNRKSNENSAKKLFGLSDSNLMNHVKTSTPSSNILKAKRQISF</sequence>
<feature type="region of interest" description="Disordered" evidence="1">
    <location>
        <begin position="1"/>
        <end position="23"/>
    </location>
</feature>
<dbReference type="AlphaFoldDB" id="A0A9J6BD61"/>
<feature type="compositionally biased region" description="Basic residues" evidence="1">
    <location>
        <begin position="486"/>
        <end position="496"/>
    </location>
</feature>
<feature type="region of interest" description="Disordered" evidence="1">
    <location>
        <begin position="608"/>
        <end position="647"/>
    </location>
</feature>
<accession>A0A9J6BD61</accession>
<gene>
    <name evidence="2" type="ORF">PVAND_015474</name>
</gene>
<feature type="region of interest" description="Disordered" evidence="1">
    <location>
        <begin position="483"/>
        <end position="569"/>
    </location>
</feature>
<protein>
    <submittedName>
        <fullName evidence="2">Uncharacterized protein</fullName>
    </submittedName>
</protein>
<evidence type="ECO:0000256" key="1">
    <source>
        <dbReference type="SAM" id="MobiDB-lite"/>
    </source>
</evidence>
<feature type="compositionally biased region" description="Polar residues" evidence="1">
    <location>
        <begin position="498"/>
        <end position="519"/>
    </location>
</feature>
<evidence type="ECO:0000313" key="2">
    <source>
        <dbReference type="EMBL" id="KAG5667494.1"/>
    </source>
</evidence>
<dbReference type="Proteomes" id="UP001107558">
    <property type="component" value="Chromosome 4"/>
</dbReference>
<dbReference type="OrthoDB" id="8192658at2759"/>
<feature type="compositionally biased region" description="Low complexity" evidence="1">
    <location>
        <begin position="9"/>
        <end position="23"/>
    </location>
</feature>
<evidence type="ECO:0000313" key="3">
    <source>
        <dbReference type="Proteomes" id="UP001107558"/>
    </source>
</evidence>
<feature type="compositionally biased region" description="Basic residues" evidence="1">
    <location>
        <begin position="528"/>
        <end position="538"/>
    </location>
</feature>
<organism evidence="2 3">
    <name type="scientific">Polypedilum vanderplanki</name>
    <name type="common">Sleeping chironomid midge</name>
    <dbReference type="NCBI Taxonomy" id="319348"/>
    <lineage>
        <taxon>Eukaryota</taxon>
        <taxon>Metazoa</taxon>
        <taxon>Ecdysozoa</taxon>
        <taxon>Arthropoda</taxon>
        <taxon>Hexapoda</taxon>
        <taxon>Insecta</taxon>
        <taxon>Pterygota</taxon>
        <taxon>Neoptera</taxon>
        <taxon>Endopterygota</taxon>
        <taxon>Diptera</taxon>
        <taxon>Nematocera</taxon>
        <taxon>Chironomoidea</taxon>
        <taxon>Chironomidae</taxon>
        <taxon>Chironominae</taxon>
        <taxon>Polypedilum</taxon>
        <taxon>Polypedilum</taxon>
    </lineage>
</organism>
<name>A0A9J6BD61_POLVA</name>